<name>A0A382EUE1_9ZZZZ</name>
<organism evidence="1">
    <name type="scientific">marine metagenome</name>
    <dbReference type="NCBI Taxonomy" id="408172"/>
    <lineage>
        <taxon>unclassified sequences</taxon>
        <taxon>metagenomes</taxon>
        <taxon>ecological metagenomes</taxon>
    </lineage>
</organism>
<evidence type="ECO:0000313" key="1">
    <source>
        <dbReference type="EMBL" id="SVB53427.1"/>
    </source>
</evidence>
<proteinExistence type="predicted"/>
<dbReference type="SUPFAM" id="SSF158682">
    <property type="entry name" value="TerB-like"/>
    <property type="match status" value="1"/>
</dbReference>
<accession>A0A382EUE1</accession>
<sequence length="129" mass="15015">MNNKINTAEVVLFNILYMFMNCDFNVSDKESEIIENTMRELTDEEKNIIESQIKDNENIISKGFDKIKSRTMEMGKLINKTKDSEGIKKSFIEVIKAMILIDGVIHKNEKTMFNELCKLWDVESALEIE</sequence>
<reference evidence="1" key="1">
    <citation type="submission" date="2018-05" db="EMBL/GenBank/DDBJ databases">
        <authorList>
            <person name="Lanie J.A."/>
            <person name="Ng W.-L."/>
            <person name="Kazmierczak K.M."/>
            <person name="Andrzejewski T.M."/>
            <person name="Davidsen T.M."/>
            <person name="Wayne K.J."/>
            <person name="Tettelin H."/>
            <person name="Glass J.I."/>
            <person name="Rusch D."/>
            <person name="Podicherti R."/>
            <person name="Tsui H.-C.T."/>
            <person name="Winkler M.E."/>
        </authorList>
    </citation>
    <scope>NUCLEOTIDE SEQUENCE</scope>
</reference>
<protein>
    <recommendedName>
        <fullName evidence="2">Co-chaperone DjlA N-terminal domain-containing protein</fullName>
    </recommendedName>
</protein>
<dbReference type="Gene3D" id="1.10.3680.10">
    <property type="entry name" value="TerB-like"/>
    <property type="match status" value="1"/>
</dbReference>
<gene>
    <name evidence="1" type="ORF">METZ01_LOCUS206281</name>
</gene>
<dbReference type="InterPro" id="IPR029024">
    <property type="entry name" value="TerB-like"/>
</dbReference>
<dbReference type="EMBL" id="UINC01045992">
    <property type="protein sequence ID" value="SVB53427.1"/>
    <property type="molecule type" value="Genomic_DNA"/>
</dbReference>
<dbReference type="AlphaFoldDB" id="A0A382EUE1"/>
<evidence type="ECO:0008006" key="2">
    <source>
        <dbReference type="Google" id="ProtNLM"/>
    </source>
</evidence>